<feature type="domain" description="RING-type" evidence="13">
    <location>
        <begin position="111"/>
        <end position="154"/>
    </location>
</feature>
<dbReference type="PROSITE" id="PS50089">
    <property type="entry name" value="ZF_RING_2"/>
    <property type="match status" value="1"/>
</dbReference>
<evidence type="ECO:0000256" key="10">
    <source>
        <dbReference type="ARBA" id="ARBA00022989"/>
    </source>
</evidence>
<dbReference type="GO" id="GO:0008270">
    <property type="term" value="F:zinc ion binding"/>
    <property type="evidence" value="ECO:0007669"/>
    <property type="project" value="UniProtKB-KW"/>
</dbReference>
<keyword evidence="4" id="KW-0808">Transferase</keyword>
<evidence type="ECO:0000256" key="2">
    <source>
        <dbReference type="ARBA" id="ARBA00004141"/>
    </source>
</evidence>
<evidence type="ECO:0000256" key="1">
    <source>
        <dbReference type="ARBA" id="ARBA00000900"/>
    </source>
</evidence>
<evidence type="ECO:0000313" key="15">
    <source>
        <dbReference type="Proteomes" id="UP000054564"/>
    </source>
</evidence>
<accession>A0A0L0V8N6</accession>
<evidence type="ECO:0000256" key="5">
    <source>
        <dbReference type="ARBA" id="ARBA00022692"/>
    </source>
</evidence>
<comment type="catalytic activity">
    <reaction evidence="1">
        <text>S-ubiquitinyl-[E2 ubiquitin-conjugating enzyme]-L-cysteine + [acceptor protein]-L-lysine = [E2 ubiquitin-conjugating enzyme]-L-cysteine + N(6)-ubiquitinyl-[acceptor protein]-L-lysine.</text>
        <dbReference type="EC" id="2.3.2.27"/>
    </reaction>
</comment>
<dbReference type="EMBL" id="AJIL01000095">
    <property type="protein sequence ID" value="KNE95546.1"/>
    <property type="molecule type" value="Genomic_DNA"/>
</dbReference>
<dbReference type="GO" id="GO:0006511">
    <property type="term" value="P:ubiquitin-dependent protein catabolic process"/>
    <property type="evidence" value="ECO:0007669"/>
    <property type="project" value="TreeGrafter"/>
</dbReference>
<dbReference type="CDD" id="cd16454">
    <property type="entry name" value="RING-H2_PA-TM-RING"/>
    <property type="match status" value="1"/>
</dbReference>
<evidence type="ECO:0000256" key="8">
    <source>
        <dbReference type="ARBA" id="ARBA00022786"/>
    </source>
</evidence>
<dbReference type="EC" id="2.3.2.27" evidence="3"/>
<evidence type="ECO:0000256" key="4">
    <source>
        <dbReference type="ARBA" id="ARBA00022679"/>
    </source>
</evidence>
<sequence>MDQEDLPGEEDFAAPGDLEVQVEEIELAANHPDHGDDDFVAQAPAYWADLAPREEPRPEDLLVILQYHFDWLLSSDDPEERASGVGLLLQLLGNTDVAELVIINPYNRNQCSICLENYSPTDNITVFTCHTTHHFHKECIEKWLLQKPDCPLCRSSIRLNLASLRRAL</sequence>
<protein>
    <recommendedName>
        <fullName evidence="3">RING-type E3 ubiquitin transferase</fullName>
        <ecNumber evidence="3">2.3.2.27</ecNumber>
    </recommendedName>
</protein>
<evidence type="ECO:0000256" key="9">
    <source>
        <dbReference type="ARBA" id="ARBA00022833"/>
    </source>
</evidence>
<keyword evidence="9" id="KW-0862">Zinc</keyword>
<dbReference type="InterPro" id="IPR013083">
    <property type="entry name" value="Znf_RING/FYVE/PHD"/>
</dbReference>
<dbReference type="Gene3D" id="3.30.40.10">
    <property type="entry name" value="Zinc/RING finger domain, C3HC4 (zinc finger)"/>
    <property type="match status" value="1"/>
</dbReference>
<comment type="caution">
    <text evidence="14">The sequence shown here is derived from an EMBL/GenBank/DDBJ whole genome shotgun (WGS) entry which is preliminary data.</text>
</comment>
<keyword evidence="10" id="KW-1133">Transmembrane helix</keyword>
<dbReference type="AlphaFoldDB" id="A0A0L0V8N6"/>
<evidence type="ECO:0000256" key="3">
    <source>
        <dbReference type="ARBA" id="ARBA00012483"/>
    </source>
</evidence>
<evidence type="ECO:0000256" key="6">
    <source>
        <dbReference type="ARBA" id="ARBA00022723"/>
    </source>
</evidence>
<dbReference type="GO" id="GO:0016567">
    <property type="term" value="P:protein ubiquitination"/>
    <property type="evidence" value="ECO:0007669"/>
    <property type="project" value="TreeGrafter"/>
</dbReference>
<keyword evidence="11" id="KW-0472">Membrane</keyword>
<evidence type="ECO:0000259" key="13">
    <source>
        <dbReference type="PROSITE" id="PS50089"/>
    </source>
</evidence>
<organism evidence="14 15">
    <name type="scientific">Puccinia striiformis f. sp. tritici PST-78</name>
    <dbReference type="NCBI Taxonomy" id="1165861"/>
    <lineage>
        <taxon>Eukaryota</taxon>
        <taxon>Fungi</taxon>
        <taxon>Dikarya</taxon>
        <taxon>Basidiomycota</taxon>
        <taxon>Pucciniomycotina</taxon>
        <taxon>Pucciniomycetes</taxon>
        <taxon>Pucciniales</taxon>
        <taxon>Pucciniaceae</taxon>
        <taxon>Puccinia</taxon>
    </lineage>
</organism>
<dbReference type="Proteomes" id="UP000054564">
    <property type="component" value="Unassembled WGS sequence"/>
</dbReference>
<dbReference type="PANTHER" id="PTHR45977:SF4">
    <property type="entry name" value="RING-TYPE DOMAIN-CONTAINING PROTEIN"/>
    <property type="match status" value="1"/>
</dbReference>
<keyword evidence="15" id="KW-1185">Reference proteome</keyword>
<evidence type="ECO:0000256" key="11">
    <source>
        <dbReference type="ARBA" id="ARBA00023136"/>
    </source>
</evidence>
<gene>
    <name evidence="14" type="ORF">PSTG_11151</name>
</gene>
<evidence type="ECO:0000256" key="12">
    <source>
        <dbReference type="PROSITE-ProRule" id="PRU00175"/>
    </source>
</evidence>
<dbReference type="GO" id="GO:0016020">
    <property type="term" value="C:membrane"/>
    <property type="evidence" value="ECO:0007669"/>
    <property type="project" value="UniProtKB-SubCell"/>
</dbReference>
<dbReference type="SUPFAM" id="SSF57850">
    <property type="entry name" value="RING/U-box"/>
    <property type="match status" value="1"/>
</dbReference>
<dbReference type="InterPro" id="IPR001841">
    <property type="entry name" value="Znf_RING"/>
</dbReference>
<keyword evidence="8" id="KW-0833">Ubl conjugation pathway</keyword>
<keyword evidence="7 12" id="KW-0863">Zinc-finger</keyword>
<dbReference type="Pfam" id="PF13639">
    <property type="entry name" value="zf-RING_2"/>
    <property type="match status" value="1"/>
</dbReference>
<evidence type="ECO:0000256" key="7">
    <source>
        <dbReference type="ARBA" id="ARBA00022771"/>
    </source>
</evidence>
<keyword evidence="6" id="KW-0479">Metal-binding</keyword>
<dbReference type="GO" id="GO:0061630">
    <property type="term" value="F:ubiquitin protein ligase activity"/>
    <property type="evidence" value="ECO:0007669"/>
    <property type="project" value="UniProtKB-EC"/>
</dbReference>
<dbReference type="PANTHER" id="PTHR45977">
    <property type="entry name" value="TARGET OF ERK KINASE MPK-1"/>
    <property type="match status" value="1"/>
</dbReference>
<name>A0A0L0V8N6_9BASI</name>
<proteinExistence type="predicted"/>
<comment type="subcellular location">
    <subcellularLocation>
        <location evidence="2">Membrane</location>
        <topology evidence="2">Multi-pass membrane protein</topology>
    </subcellularLocation>
</comment>
<keyword evidence="5" id="KW-0812">Transmembrane</keyword>
<dbReference type="STRING" id="1165861.A0A0L0V8N6"/>
<dbReference type="SMART" id="SM00184">
    <property type="entry name" value="RING"/>
    <property type="match status" value="1"/>
</dbReference>
<evidence type="ECO:0000313" key="14">
    <source>
        <dbReference type="EMBL" id="KNE95546.1"/>
    </source>
</evidence>
<reference evidence="15" key="1">
    <citation type="submission" date="2014-03" db="EMBL/GenBank/DDBJ databases">
        <title>The Genome Sequence of Puccinia striiformis f. sp. tritici PST-78.</title>
        <authorList>
            <consortium name="The Broad Institute Genome Sequencing Platform"/>
            <person name="Cuomo C."/>
            <person name="Hulbert S."/>
            <person name="Chen X."/>
            <person name="Walker B."/>
            <person name="Young S.K."/>
            <person name="Zeng Q."/>
            <person name="Gargeya S."/>
            <person name="Fitzgerald M."/>
            <person name="Haas B."/>
            <person name="Abouelleil A."/>
            <person name="Alvarado L."/>
            <person name="Arachchi H.M."/>
            <person name="Berlin A.M."/>
            <person name="Chapman S.B."/>
            <person name="Goldberg J."/>
            <person name="Griggs A."/>
            <person name="Gujja S."/>
            <person name="Hansen M."/>
            <person name="Howarth C."/>
            <person name="Imamovic A."/>
            <person name="Larimer J."/>
            <person name="McCowan C."/>
            <person name="Montmayeur A."/>
            <person name="Murphy C."/>
            <person name="Neiman D."/>
            <person name="Pearson M."/>
            <person name="Priest M."/>
            <person name="Roberts A."/>
            <person name="Saif S."/>
            <person name="Shea T."/>
            <person name="Sisk P."/>
            <person name="Sykes S."/>
            <person name="Wortman J."/>
            <person name="Nusbaum C."/>
            <person name="Birren B."/>
        </authorList>
    </citation>
    <scope>NUCLEOTIDE SEQUENCE [LARGE SCALE GENOMIC DNA]</scope>
    <source>
        <strain evidence="15">race PST-78</strain>
    </source>
</reference>